<proteinExistence type="predicted"/>
<evidence type="ECO:0000313" key="4">
    <source>
        <dbReference type="Proteomes" id="UP001212326"/>
    </source>
</evidence>
<organism evidence="3 4">
    <name type="scientific">Streptomyces camelliae</name>
    <dbReference type="NCBI Taxonomy" id="3004093"/>
    <lineage>
        <taxon>Bacteria</taxon>
        <taxon>Bacillati</taxon>
        <taxon>Actinomycetota</taxon>
        <taxon>Actinomycetes</taxon>
        <taxon>Kitasatosporales</taxon>
        <taxon>Streptomycetaceae</taxon>
        <taxon>Streptomyces</taxon>
    </lineage>
</organism>
<evidence type="ECO:0000256" key="1">
    <source>
        <dbReference type="SAM" id="MobiDB-lite"/>
    </source>
</evidence>
<feature type="compositionally biased region" description="Low complexity" evidence="1">
    <location>
        <begin position="90"/>
        <end position="111"/>
    </location>
</feature>
<sequence>MADEQDKWLNRETAERLLNGESLEAVDASARDQAERLAQVLGALSGQAAPATGELPGEQAALAAFRKAREAAEAERTTAALAEDARGRRSGAAAPPADAGLIRIGAPARTGTPGGRPRRPRWARPARLALAAALTVGTLGGAAMAVGGGVLHTFRPDRPDPAASVSADRTSGTPLASASPSAPSAPGPGVPSGSPGAPSGDASGTAVGPGGSPAGSGSPSAGSSSGAPGASWQDIARACRDLRDGKAPDSGRMRALANLAGGSSHVSRYCKVILPDPGSAAGGTGDDQGNGSGSGSGKGAGNGQGGDDDGRPGRSGHGGDGGNGGNGAGSGKGHSHHP</sequence>
<feature type="compositionally biased region" description="Gly residues" evidence="1">
    <location>
        <begin position="313"/>
        <end position="332"/>
    </location>
</feature>
<feature type="compositionally biased region" description="Gly residues" evidence="1">
    <location>
        <begin position="280"/>
        <end position="305"/>
    </location>
</feature>
<evidence type="ECO:0000313" key="3">
    <source>
        <dbReference type="EMBL" id="WBO64253.1"/>
    </source>
</evidence>
<keyword evidence="4" id="KW-1185">Reference proteome</keyword>
<keyword evidence="2" id="KW-1133">Transmembrane helix</keyword>
<feature type="compositionally biased region" description="Low complexity" evidence="1">
    <location>
        <begin position="215"/>
        <end position="231"/>
    </location>
</feature>
<dbReference type="Proteomes" id="UP001212326">
    <property type="component" value="Chromosome"/>
</dbReference>
<dbReference type="EMBL" id="CP115300">
    <property type="protein sequence ID" value="WBO64253.1"/>
    <property type="molecule type" value="Genomic_DNA"/>
</dbReference>
<protein>
    <recommendedName>
        <fullName evidence="5">Extensin</fullName>
    </recommendedName>
</protein>
<feature type="compositionally biased region" description="Low complexity" evidence="1">
    <location>
        <begin position="170"/>
        <end position="182"/>
    </location>
</feature>
<evidence type="ECO:0008006" key="5">
    <source>
        <dbReference type="Google" id="ProtNLM"/>
    </source>
</evidence>
<feature type="region of interest" description="Disordered" evidence="1">
    <location>
        <begin position="75"/>
        <end position="121"/>
    </location>
</feature>
<gene>
    <name evidence="3" type="ORF">O1G22_16160</name>
</gene>
<keyword evidence="2" id="KW-0812">Transmembrane</keyword>
<feature type="compositionally biased region" description="Low complexity" evidence="1">
    <location>
        <begin position="191"/>
        <end position="206"/>
    </location>
</feature>
<dbReference type="RefSeq" id="WP_270082005.1">
    <property type="nucleotide sequence ID" value="NZ_CP115300.1"/>
</dbReference>
<feature type="region of interest" description="Disordered" evidence="1">
    <location>
        <begin position="157"/>
        <end position="231"/>
    </location>
</feature>
<reference evidence="3 4" key="1">
    <citation type="submission" date="2022-12" db="EMBL/GenBank/DDBJ databases">
        <authorList>
            <person name="Mo P."/>
        </authorList>
    </citation>
    <scope>NUCLEOTIDE SEQUENCE [LARGE SCALE GENOMIC DNA]</scope>
    <source>
        <strain evidence="3 4">HUAS 2-6</strain>
    </source>
</reference>
<name>A0ABY7P169_9ACTN</name>
<evidence type="ECO:0000256" key="2">
    <source>
        <dbReference type="SAM" id="Phobius"/>
    </source>
</evidence>
<feature type="transmembrane region" description="Helical" evidence="2">
    <location>
        <begin position="128"/>
        <end position="151"/>
    </location>
</feature>
<accession>A0ABY7P169</accession>
<keyword evidence="2" id="KW-0472">Membrane</keyword>
<feature type="region of interest" description="Disordered" evidence="1">
    <location>
        <begin position="273"/>
        <end position="338"/>
    </location>
</feature>